<evidence type="ECO:0000259" key="12">
    <source>
        <dbReference type="SMART" id="SM00477"/>
    </source>
</evidence>
<dbReference type="AlphaFoldDB" id="A0AAW3MTV3"/>
<comment type="caution">
    <text evidence="14">The sequence shown here is derived from an EMBL/GenBank/DDBJ whole genome shotgun (WGS) entry which is preliminary data.</text>
</comment>
<dbReference type="InterPro" id="IPR044925">
    <property type="entry name" value="His-Me_finger_sf"/>
</dbReference>
<dbReference type="GO" id="GO:0046872">
    <property type="term" value="F:metal ion binding"/>
    <property type="evidence" value="ECO:0007669"/>
    <property type="project" value="UniProtKB-KW"/>
</dbReference>
<sequence>MLRLVSLLAATVLSLPAMAAGTSGFEACSQNFYKGFAPSATTAQPGKLRALCFNDFAVLHSGQSKTPVYAAEHLTPSGLADARGETRTDRFYEEARLPAAERARLEDYRGSGFDRGHLAAAAQRTTPEAMAQSFSLSNMVPEAPQHNRGVWAKSVEKATRKYVERGNEVYVLTGPIYRGQVSTIGPGRVWVPSAMFKLVYDPAKKRAWAYVVENTDTARVTGTVSYSELVRMTGMEYLPSGAVTN</sequence>
<dbReference type="PROSITE" id="PS01070">
    <property type="entry name" value="NUCLEASE_NON_SPEC"/>
    <property type="match status" value="1"/>
</dbReference>
<evidence type="ECO:0000256" key="3">
    <source>
        <dbReference type="ARBA" id="ARBA00022722"/>
    </source>
</evidence>
<feature type="signal peptide" evidence="11">
    <location>
        <begin position="1"/>
        <end position="19"/>
    </location>
</feature>
<reference evidence="14 15" key="1">
    <citation type="submission" date="2015-11" db="EMBL/GenBank/DDBJ databases">
        <title>Expanding the genomic diversity of Burkholderia species for the development of highly accurate diagnostics.</title>
        <authorList>
            <person name="Sahl J."/>
            <person name="Keim P."/>
            <person name="Wagner D."/>
        </authorList>
    </citation>
    <scope>NUCLEOTIDE SEQUENCE [LARGE SCALE GENOMIC DNA]</scope>
    <source>
        <strain evidence="14 15">MSMB1808WGS</strain>
    </source>
</reference>
<keyword evidence="7" id="KW-0460">Magnesium</keyword>
<dbReference type="EC" id="3.1.30.-" evidence="10"/>
<dbReference type="InterPro" id="IPR044929">
    <property type="entry name" value="DNA/RNA_non-sp_Endonuclease_sf"/>
</dbReference>
<keyword evidence="3 10" id="KW-0540">Nuclease</keyword>
<dbReference type="GO" id="GO:0003676">
    <property type="term" value="F:nucleic acid binding"/>
    <property type="evidence" value="ECO:0007669"/>
    <property type="project" value="InterPro"/>
</dbReference>
<dbReference type="PANTHER" id="PTHR13966:SF5">
    <property type="entry name" value="ENDONUCLEASE G, MITOCHONDRIAL"/>
    <property type="match status" value="1"/>
</dbReference>
<evidence type="ECO:0000256" key="8">
    <source>
        <dbReference type="PIRSR" id="PIRSR640255-1"/>
    </source>
</evidence>
<feature type="domain" description="DNA/RNA non-specific endonuclease/pyrophosphatase/phosphodiesterase" evidence="13">
    <location>
        <begin position="52"/>
        <end position="244"/>
    </location>
</feature>
<evidence type="ECO:0000256" key="6">
    <source>
        <dbReference type="ARBA" id="ARBA00022801"/>
    </source>
</evidence>
<dbReference type="EMBL" id="LPBJ01000047">
    <property type="protein sequence ID" value="KVP98386.1"/>
    <property type="molecule type" value="Genomic_DNA"/>
</dbReference>
<dbReference type="GO" id="GO:0000014">
    <property type="term" value="F:single-stranded DNA endodeoxyribonuclease activity"/>
    <property type="evidence" value="ECO:0007669"/>
    <property type="project" value="TreeGrafter"/>
</dbReference>
<evidence type="ECO:0000313" key="14">
    <source>
        <dbReference type="EMBL" id="KVP98386.1"/>
    </source>
</evidence>
<evidence type="ECO:0000259" key="13">
    <source>
        <dbReference type="SMART" id="SM00892"/>
    </source>
</evidence>
<keyword evidence="11" id="KW-0732">Signal</keyword>
<dbReference type="PANTHER" id="PTHR13966">
    <property type="entry name" value="ENDONUCLEASE RELATED"/>
    <property type="match status" value="1"/>
</dbReference>
<dbReference type="SMART" id="SM00892">
    <property type="entry name" value="Endonuclease_NS"/>
    <property type="match status" value="1"/>
</dbReference>
<dbReference type="RefSeq" id="WP_059925663.1">
    <property type="nucleotide sequence ID" value="NZ_LPBG01000047.1"/>
</dbReference>
<feature type="chain" id="PRO_5043475659" description="Endonuclease" evidence="11">
    <location>
        <begin position="20"/>
        <end position="245"/>
    </location>
</feature>
<proteinExistence type="inferred from homology"/>
<dbReference type="InterPro" id="IPR018524">
    <property type="entry name" value="DNA/RNA_endonuclease_AS"/>
</dbReference>
<name>A0AAW3MTV3_9BURK</name>
<gene>
    <name evidence="14" type="ORF">WJ96_07650</name>
</gene>
<evidence type="ECO:0000256" key="10">
    <source>
        <dbReference type="RuleBase" id="RU366055"/>
    </source>
</evidence>
<dbReference type="Pfam" id="PF01223">
    <property type="entry name" value="Endonuclease_NS"/>
    <property type="match status" value="1"/>
</dbReference>
<keyword evidence="15" id="KW-1185">Reference proteome</keyword>
<dbReference type="GO" id="GO:0004521">
    <property type="term" value="F:RNA endonuclease activity"/>
    <property type="evidence" value="ECO:0007669"/>
    <property type="project" value="TreeGrafter"/>
</dbReference>
<evidence type="ECO:0000256" key="11">
    <source>
        <dbReference type="SAM" id="SignalP"/>
    </source>
</evidence>
<dbReference type="SMART" id="SM00477">
    <property type="entry name" value="NUC"/>
    <property type="match status" value="1"/>
</dbReference>
<accession>A0AAW3MTV3</accession>
<comment type="cofactor">
    <cofactor evidence="1 10">
        <name>Mg(2+)</name>
        <dbReference type="ChEBI" id="CHEBI:18420"/>
    </cofactor>
</comment>
<dbReference type="SUPFAM" id="SSF54060">
    <property type="entry name" value="His-Me finger endonucleases"/>
    <property type="match status" value="1"/>
</dbReference>
<dbReference type="InterPro" id="IPR040255">
    <property type="entry name" value="Non-specific_endonuclease"/>
</dbReference>
<feature type="active site" description="Proton acceptor" evidence="8">
    <location>
        <position position="117"/>
    </location>
</feature>
<comment type="similarity">
    <text evidence="2 10">Belongs to the DNA/RNA non-specific endonuclease family.</text>
</comment>
<evidence type="ECO:0000256" key="7">
    <source>
        <dbReference type="ARBA" id="ARBA00022842"/>
    </source>
</evidence>
<feature type="domain" description="ENPP1-3/EXOG-like endonuclease/phosphodiesterase" evidence="12">
    <location>
        <begin position="53"/>
        <end position="244"/>
    </location>
</feature>
<keyword evidence="5 10" id="KW-0255">Endonuclease</keyword>
<evidence type="ECO:0000256" key="2">
    <source>
        <dbReference type="ARBA" id="ARBA00010052"/>
    </source>
</evidence>
<evidence type="ECO:0000256" key="1">
    <source>
        <dbReference type="ARBA" id="ARBA00001946"/>
    </source>
</evidence>
<evidence type="ECO:0000256" key="9">
    <source>
        <dbReference type="PIRSR" id="PIRSR640255-2"/>
    </source>
</evidence>
<feature type="binding site" evidence="9">
    <location>
        <position position="147"/>
    </location>
    <ligand>
        <name>Mg(2+)</name>
        <dbReference type="ChEBI" id="CHEBI:18420"/>
        <note>catalytic</note>
    </ligand>
</feature>
<dbReference type="Proteomes" id="UP000056453">
    <property type="component" value="Unassembled WGS sequence"/>
</dbReference>
<evidence type="ECO:0000256" key="5">
    <source>
        <dbReference type="ARBA" id="ARBA00022759"/>
    </source>
</evidence>
<dbReference type="InterPro" id="IPR020821">
    <property type="entry name" value="ENPP1-3/EXOG-like_nuc-like"/>
</dbReference>
<keyword evidence="6 10" id="KW-0378">Hydrolase</keyword>
<dbReference type="Gene3D" id="3.40.570.10">
    <property type="entry name" value="Extracellular Endonuclease, subunit A"/>
    <property type="match status" value="1"/>
</dbReference>
<evidence type="ECO:0000256" key="4">
    <source>
        <dbReference type="ARBA" id="ARBA00022723"/>
    </source>
</evidence>
<dbReference type="InterPro" id="IPR001604">
    <property type="entry name" value="Endo_G_ENPP1-like_dom"/>
</dbReference>
<protein>
    <recommendedName>
        <fullName evidence="10">Endonuclease</fullName>
        <ecNumber evidence="10">3.1.30.-</ecNumber>
    </recommendedName>
</protein>
<evidence type="ECO:0000313" key="15">
    <source>
        <dbReference type="Proteomes" id="UP000056453"/>
    </source>
</evidence>
<organism evidence="14 15">
    <name type="scientific">Burkholderia ubonensis</name>
    <dbReference type="NCBI Taxonomy" id="101571"/>
    <lineage>
        <taxon>Bacteria</taxon>
        <taxon>Pseudomonadati</taxon>
        <taxon>Pseudomonadota</taxon>
        <taxon>Betaproteobacteria</taxon>
        <taxon>Burkholderiales</taxon>
        <taxon>Burkholderiaceae</taxon>
        <taxon>Burkholderia</taxon>
        <taxon>Burkholderia cepacia complex</taxon>
    </lineage>
</organism>
<keyword evidence="4 9" id="KW-0479">Metal-binding</keyword>